<organism evidence="1 2">
    <name type="scientific">Congzhengia minquanensis</name>
    <dbReference type="NCBI Taxonomy" id="2763657"/>
    <lineage>
        <taxon>Bacteria</taxon>
        <taxon>Bacillati</taxon>
        <taxon>Bacillota</taxon>
        <taxon>Clostridia</taxon>
        <taxon>Eubacteriales</taxon>
        <taxon>Oscillospiraceae</taxon>
        <taxon>Congzhengia</taxon>
    </lineage>
</organism>
<comment type="caution">
    <text evidence="1">The sequence shown here is derived from an EMBL/GenBank/DDBJ whole genome shotgun (WGS) entry which is preliminary data.</text>
</comment>
<evidence type="ECO:0000313" key="1">
    <source>
        <dbReference type="EMBL" id="MBC8541129.1"/>
    </source>
</evidence>
<proteinExistence type="predicted"/>
<reference evidence="1" key="1">
    <citation type="submission" date="2020-08" db="EMBL/GenBank/DDBJ databases">
        <title>Genome public.</title>
        <authorList>
            <person name="Liu C."/>
            <person name="Sun Q."/>
        </authorList>
    </citation>
    <scope>NUCLEOTIDE SEQUENCE</scope>
    <source>
        <strain evidence="1">H8</strain>
    </source>
</reference>
<dbReference type="InterPro" id="IPR012347">
    <property type="entry name" value="Ferritin-like"/>
</dbReference>
<dbReference type="Gene3D" id="1.20.1260.10">
    <property type="match status" value="1"/>
</dbReference>
<name>A0A926HYI1_9FIRM</name>
<sequence length="82" mass="9331">MEDRVIMDNILTATKGACDLLMHGTIESSTPAVHSAFKMSLDECLAMQNEIYTKMSDKGWYPQEKAEQQKIDQAKQKFNSMQ</sequence>
<dbReference type="Proteomes" id="UP000611762">
    <property type="component" value="Unassembled WGS sequence"/>
</dbReference>
<dbReference type="RefSeq" id="WP_249313009.1">
    <property type="nucleotide sequence ID" value="NZ_JACRSU010000003.1"/>
</dbReference>
<protein>
    <submittedName>
        <fullName evidence="1">Spore coat protein</fullName>
    </submittedName>
</protein>
<dbReference type="Pfam" id="PF07875">
    <property type="entry name" value="Coat_F"/>
    <property type="match status" value="1"/>
</dbReference>
<keyword evidence="1" id="KW-0946">Virion</keyword>
<dbReference type="InterPro" id="IPR012851">
    <property type="entry name" value="Spore_coat_CotF-like"/>
</dbReference>
<evidence type="ECO:0000313" key="2">
    <source>
        <dbReference type="Proteomes" id="UP000611762"/>
    </source>
</evidence>
<keyword evidence="2" id="KW-1185">Reference proteome</keyword>
<dbReference type="EMBL" id="JACRSU010000003">
    <property type="protein sequence ID" value="MBC8541129.1"/>
    <property type="molecule type" value="Genomic_DNA"/>
</dbReference>
<accession>A0A926HYI1</accession>
<dbReference type="AlphaFoldDB" id="A0A926HYI1"/>
<gene>
    <name evidence="1" type="ORF">H8698_09105</name>
</gene>
<keyword evidence="1" id="KW-0167">Capsid protein</keyword>